<organism evidence="3">
    <name type="scientific">marine metagenome</name>
    <dbReference type="NCBI Taxonomy" id="408172"/>
    <lineage>
        <taxon>unclassified sequences</taxon>
        <taxon>metagenomes</taxon>
        <taxon>ecological metagenomes</taxon>
    </lineage>
</organism>
<dbReference type="EMBL" id="UINC01012923">
    <property type="protein sequence ID" value="SVA56162.1"/>
    <property type="molecule type" value="Genomic_DNA"/>
</dbReference>
<dbReference type="Gene3D" id="3.30.428.10">
    <property type="entry name" value="HIT-like"/>
    <property type="match status" value="1"/>
</dbReference>
<dbReference type="CDD" id="cd01275">
    <property type="entry name" value="FHIT"/>
    <property type="match status" value="1"/>
</dbReference>
<dbReference type="PANTHER" id="PTHR42997:SF1">
    <property type="entry name" value="AP-4-A PHOSPHORYLASE"/>
    <property type="match status" value="1"/>
</dbReference>
<dbReference type="Pfam" id="PF01230">
    <property type="entry name" value="HIT"/>
    <property type="match status" value="1"/>
</dbReference>
<evidence type="ECO:0000256" key="1">
    <source>
        <dbReference type="ARBA" id="ARBA00022741"/>
    </source>
</evidence>
<dbReference type="AlphaFoldDB" id="A0A381WUX6"/>
<dbReference type="InterPro" id="IPR036265">
    <property type="entry name" value="HIT-like_sf"/>
</dbReference>
<accession>A0A381WUX6</accession>
<dbReference type="SUPFAM" id="SSF54197">
    <property type="entry name" value="HIT-like"/>
    <property type="match status" value="1"/>
</dbReference>
<dbReference type="GO" id="GO:0000166">
    <property type="term" value="F:nucleotide binding"/>
    <property type="evidence" value="ECO:0007669"/>
    <property type="project" value="UniProtKB-KW"/>
</dbReference>
<evidence type="ECO:0000313" key="3">
    <source>
        <dbReference type="EMBL" id="SVA56162.1"/>
    </source>
</evidence>
<reference evidence="3" key="1">
    <citation type="submission" date="2018-05" db="EMBL/GenBank/DDBJ databases">
        <authorList>
            <person name="Lanie J.A."/>
            <person name="Ng W.-L."/>
            <person name="Kazmierczak K.M."/>
            <person name="Andrzejewski T.M."/>
            <person name="Davidsen T.M."/>
            <person name="Wayne K.J."/>
            <person name="Tettelin H."/>
            <person name="Glass J.I."/>
            <person name="Rusch D."/>
            <person name="Podicherti R."/>
            <person name="Tsui H.-C.T."/>
            <person name="Winkler M.E."/>
        </authorList>
    </citation>
    <scope>NUCLEOTIDE SEQUENCE</scope>
</reference>
<dbReference type="InterPro" id="IPR052908">
    <property type="entry name" value="AP-4-A_phosphorylase"/>
</dbReference>
<dbReference type="PROSITE" id="PS51084">
    <property type="entry name" value="HIT_2"/>
    <property type="match status" value="1"/>
</dbReference>
<gene>
    <name evidence="3" type="ORF">METZ01_LOCUS109016</name>
</gene>
<dbReference type="PANTHER" id="PTHR42997">
    <property type="entry name" value="HIT FAMILY HYDROLASE"/>
    <property type="match status" value="1"/>
</dbReference>
<name>A0A381WUX6_9ZZZZ</name>
<keyword evidence="1" id="KW-0547">Nucleotide-binding</keyword>
<protein>
    <recommendedName>
        <fullName evidence="2">HIT domain-containing protein</fullName>
    </recommendedName>
</protein>
<evidence type="ECO:0000259" key="2">
    <source>
        <dbReference type="PROSITE" id="PS51084"/>
    </source>
</evidence>
<sequence>MNLYPYSNGHLMISPYQHTSDTNDISSRGNEEIMWLANQSMNILTHAMNAEGFNFGANLGKAGGAGIEEHLHYHIVPRWSGDTNFMPVVGNTKVLVEGLRESWDNLKPHFDSLVDDGDA</sequence>
<dbReference type="InterPro" id="IPR011146">
    <property type="entry name" value="HIT-like"/>
</dbReference>
<proteinExistence type="predicted"/>
<dbReference type="InterPro" id="IPR039383">
    <property type="entry name" value="FHIT"/>
</dbReference>
<feature type="domain" description="HIT" evidence="2">
    <location>
        <begin position="1"/>
        <end position="85"/>
    </location>
</feature>
<dbReference type="GO" id="GO:0003824">
    <property type="term" value="F:catalytic activity"/>
    <property type="evidence" value="ECO:0007669"/>
    <property type="project" value="InterPro"/>
</dbReference>